<dbReference type="InterPro" id="IPR001451">
    <property type="entry name" value="Hexapep"/>
</dbReference>
<dbReference type="Proteomes" id="UP000264980">
    <property type="component" value="Chromosome"/>
</dbReference>
<dbReference type="PANTHER" id="PTHR13061:SF56">
    <property type="entry name" value="PROTEIN YRDA"/>
    <property type="match status" value="1"/>
</dbReference>
<dbReference type="RefSeq" id="WP_233479364.1">
    <property type="nucleotide sequence ID" value="NZ_CP013970.1"/>
</dbReference>
<dbReference type="PANTHER" id="PTHR13061">
    <property type="entry name" value="DYNACTIN SUBUNIT P25"/>
    <property type="match status" value="1"/>
</dbReference>
<dbReference type="InterPro" id="IPR011004">
    <property type="entry name" value="Trimer_LpxA-like_sf"/>
</dbReference>
<sequence>MPENLRPYKKTFPLLGRRVMVDSSSVVIGNVGLADDVSVWPLVTIRGDVNRITIGKRSNVQDGSILHVTHKSASNPEGYPLILGEDVTVGHKAILHGCKVGSRVLIGMGSILLDGVTVENDVMIGAGTLVPSGKHLVSGYLYIGSPARQSRPLSKEEINHLLYSSSNYVEWKNDYLAQESQNHP</sequence>
<reference evidence="1 2" key="1">
    <citation type="submission" date="2016-01" db="EMBL/GenBank/DDBJ databases">
        <authorList>
            <person name="Oliw E.H."/>
        </authorList>
    </citation>
    <scope>NUCLEOTIDE SEQUENCE [LARGE SCALE GENOMIC DNA]</scope>
    <source>
        <strain evidence="1 2">MDcuke</strain>
    </source>
</reference>
<dbReference type="CDD" id="cd04645">
    <property type="entry name" value="LbH_gamma_CA_like"/>
    <property type="match status" value="1"/>
</dbReference>
<evidence type="ECO:0000313" key="1">
    <source>
        <dbReference type="EMBL" id="AXF78110.1"/>
    </source>
</evidence>
<dbReference type="Gene3D" id="2.160.10.10">
    <property type="entry name" value="Hexapeptide repeat proteins"/>
    <property type="match status" value="1"/>
</dbReference>
<gene>
    <name evidence="1" type="ORF">AV903_22180</name>
</gene>
<organism evidence="1 2">
    <name type="scientific">Erwinia tracheiphila</name>
    <dbReference type="NCBI Taxonomy" id="65700"/>
    <lineage>
        <taxon>Bacteria</taxon>
        <taxon>Pseudomonadati</taxon>
        <taxon>Pseudomonadota</taxon>
        <taxon>Gammaproteobacteria</taxon>
        <taxon>Enterobacterales</taxon>
        <taxon>Erwiniaceae</taxon>
        <taxon>Erwinia</taxon>
    </lineage>
</organism>
<accession>A0A345CXE3</accession>
<dbReference type="Pfam" id="PF00132">
    <property type="entry name" value="Hexapep"/>
    <property type="match status" value="1"/>
</dbReference>
<proteinExistence type="predicted"/>
<dbReference type="SUPFAM" id="SSF51161">
    <property type="entry name" value="Trimeric LpxA-like enzymes"/>
    <property type="match status" value="1"/>
</dbReference>
<dbReference type="AlphaFoldDB" id="A0A345CXE3"/>
<name>A0A345CXE3_9GAMM</name>
<evidence type="ECO:0000313" key="2">
    <source>
        <dbReference type="Proteomes" id="UP000264980"/>
    </source>
</evidence>
<dbReference type="InterPro" id="IPR047324">
    <property type="entry name" value="LbH_gamma_CA-like"/>
</dbReference>
<protein>
    <submittedName>
        <fullName evidence="1">Gamma carbonic anhydrase family protein</fullName>
    </submittedName>
</protein>
<dbReference type="EMBL" id="CP013970">
    <property type="protein sequence ID" value="AXF78110.1"/>
    <property type="molecule type" value="Genomic_DNA"/>
</dbReference>
<dbReference type="InterPro" id="IPR050484">
    <property type="entry name" value="Transf_Hexapept/Carb_Anhydrase"/>
</dbReference>